<accession>A0ABQ9VSY6</accession>
<name>A0ABQ9VSY6_SAGOE</name>
<keyword evidence="2" id="KW-1185">Reference proteome</keyword>
<proteinExistence type="predicted"/>
<gene>
    <name evidence="1" type="ORF">P7K49_011716</name>
</gene>
<feature type="non-terminal residue" evidence="1">
    <location>
        <position position="69"/>
    </location>
</feature>
<evidence type="ECO:0000313" key="2">
    <source>
        <dbReference type="Proteomes" id="UP001266305"/>
    </source>
</evidence>
<dbReference type="EMBL" id="JASSZA010000005">
    <property type="protein sequence ID" value="KAK2111969.1"/>
    <property type="molecule type" value="Genomic_DNA"/>
</dbReference>
<evidence type="ECO:0000313" key="1">
    <source>
        <dbReference type="EMBL" id="KAK2111969.1"/>
    </source>
</evidence>
<protein>
    <submittedName>
        <fullName evidence="1">Uncharacterized protein</fullName>
    </submittedName>
</protein>
<feature type="non-terminal residue" evidence="1">
    <location>
        <position position="1"/>
    </location>
</feature>
<comment type="caution">
    <text evidence="1">The sequence shown here is derived from an EMBL/GenBank/DDBJ whole genome shotgun (WGS) entry which is preliminary data.</text>
</comment>
<dbReference type="Proteomes" id="UP001266305">
    <property type="component" value="Unassembled WGS sequence"/>
</dbReference>
<reference evidence="1 2" key="1">
    <citation type="submission" date="2023-05" db="EMBL/GenBank/DDBJ databases">
        <title>B98-5 Cell Line De Novo Hybrid Assembly: An Optical Mapping Approach.</title>
        <authorList>
            <person name="Kananen K."/>
            <person name="Auerbach J.A."/>
            <person name="Kautto E."/>
            <person name="Blachly J.S."/>
        </authorList>
    </citation>
    <scope>NUCLEOTIDE SEQUENCE [LARGE SCALE GENOMIC DNA]</scope>
    <source>
        <strain evidence="1">B95-8</strain>
        <tissue evidence="1">Cell line</tissue>
    </source>
</reference>
<organism evidence="1 2">
    <name type="scientific">Saguinus oedipus</name>
    <name type="common">Cotton-top tamarin</name>
    <name type="synonym">Oedipomidas oedipus</name>
    <dbReference type="NCBI Taxonomy" id="9490"/>
    <lineage>
        <taxon>Eukaryota</taxon>
        <taxon>Metazoa</taxon>
        <taxon>Chordata</taxon>
        <taxon>Craniata</taxon>
        <taxon>Vertebrata</taxon>
        <taxon>Euteleostomi</taxon>
        <taxon>Mammalia</taxon>
        <taxon>Eutheria</taxon>
        <taxon>Euarchontoglires</taxon>
        <taxon>Primates</taxon>
        <taxon>Haplorrhini</taxon>
        <taxon>Platyrrhini</taxon>
        <taxon>Cebidae</taxon>
        <taxon>Callitrichinae</taxon>
        <taxon>Saguinus</taxon>
    </lineage>
</organism>
<sequence length="69" mass="7426">LITPLVISHPVSVPLPGGGWDSRSGGSENLESLLLREAKDRQSQAGFGSHDAQRWLLASYISPKGWLVS</sequence>